<dbReference type="AlphaFoldDB" id="A0A842HVR9"/>
<evidence type="ECO:0000313" key="3">
    <source>
        <dbReference type="EMBL" id="MBC2777196.1"/>
    </source>
</evidence>
<keyword evidence="4" id="KW-1185">Reference proteome</keyword>
<evidence type="ECO:0000313" key="4">
    <source>
        <dbReference type="Proteomes" id="UP000564378"/>
    </source>
</evidence>
<feature type="chain" id="PRO_5032908911" description="DUF8021 domain-containing protein" evidence="1">
    <location>
        <begin position="24"/>
        <end position="325"/>
    </location>
</feature>
<protein>
    <recommendedName>
        <fullName evidence="2">DUF8021 domain-containing protein</fullName>
    </recommendedName>
</protein>
<dbReference type="RefSeq" id="WP_185800421.1">
    <property type="nucleotide sequence ID" value="NZ_JACJVJ010000001.1"/>
</dbReference>
<reference evidence="3 4" key="1">
    <citation type="submission" date="2020-08" db="EMBL/GenBank/DDBJ databases">
        <title>Draft genome sequence of Parasphingopyxis sp. GrpM-11.</title>
        <authorList>
            <person name="Oh J."/>
            <person name="Roh D.-H."/>
        </authorList>
    </citation>
    <scope>NUCLEOTIDE SEQUENCE [LARGE SCALE GENOMIC DNA]</scope>
    <source>
        <strain evidence="3 4">GrpM-11</strain>
    </source>
</reference>
<dbReference type="Proteomes" id="UP000564378">
    <property type="component" value="Unassembled WGS sequence"/>
</dbReference>
<organism evidence="3 4">
    <name type="scientific">Parasphingopyxis marina</name>
    <dbReference type="NCBI Taxonomy" id="2761622"/>
    <lineage>
        <taxon>Bacteria</taxon>
        <taxon>Pseudomonadati</taxon>
        <taxon>Pseudomonadota</taxon>
        <taxon>Alphaproteobacteria</taxon>
        <taxon>Sphingomonadales</taxon>
        <taxon>Sphingomonadaceae</taxon>
        <taxon>Parasphingopyxis</taxon>
    </lineage>
</organism>
<evidence type="ECO:0000256" key="1">
    <source>
        <dbReference type="SAM" id="SignalP"/>
    </source>
</evidence>
<feature type="domain" description="DUF8021" evidence="2">
    <location>
        <begin position="163"/>
        <end position="313"/>
    </location>
</feature>
<dbReference type="InterPro" id="IPR058334">
    <property type="entry name" value="DUF8021"/>
</dbReference>
<sequence length="325" mass="35644">MVGWKRVVALGLMSLLAAVPAHALQDGACDRQCLDGFANAYLDALIANDPSALPMDADVKYSENQSLLRVGEGAWQTARELGDYRIYVADPGVGQVGFIGNIRLEGGWTMIALRLKIRGRRIVEVESVIPGPAPSSAGFSFGDAAANLATPRAIYSQTLEPAQRRDRGTLIFQSDLHYEGVERGNGDIVPFANDCLKIENGVQLIRNPDFPFPAASPSGRELPNFSSFGCRDQFNTHIWDTDTVTDRRYPIVDRERGIVFAFVMYHQYLRAPCANVVDYGTVCPPAHVEPFTLVLAEAFRLSDGEIQGVEAVFTALPTVRLRGVW</sequence>
<evidence type="ECO:0000259" key="2">
    <source>
        <dbReference type="Pfam" id="PF26061"/>
    </source>
</evidence>
<name>A0A842HVR9_9SPHN</name>
<dbReference type="EMBL" id="JACJVJ010000001">
    <property type="protein sequence ID" value="MBC2777196.1"/>
    <property type="molecule type" value="Genomic_DNA"/>
</dbReference>
<accession>A0A842HVR9</accession>
<gene>
    <name evidence="3" type="ORF">H6P80_06130</name>
</gene>
<dbReference type="Pfam" id="PF26061">
    <property type="entry name" value="DUF8021"/>
    <property type="match status" value="1"/>
</dbReference>
<comment type="caution">
    <text evidence="3">The sequence shown here is derived from an EMBL/GenBank/DDBJ whole genome shotgun (WGS) entry which is preliminary data.</text>
</comment>
<keyword evidence="1" id="KW-0732">Signal</keyword>
<proteinExistence type="predicted"/>
<feature type="signal peptide" evidence="1">
    <location>
        <begin position="1"/>
        <end position="23"/>
    </location>
</feature>